<dbReference type="SMART" id="SM00862">
    <property type="entry name" value="Trans_reg_C"/>
    <property type="match status" value="1"/>
</dbReference>
<proteinExistence type="predicted"/>
<evidence type="ECO:0000256" key="4">
    <source>
        <dbReference type="SAM" id="MobiDB-lite"/>
    </source>
</evidence>
<feature type="DNA-binding region" description="OmpR/PhoB-type" evidence="2">
    <location>
        <begin position="9"/>
        <end position="107"/>
    </location>
</feature>
<comment type="caution">
    <text evidence="6">The sequence shown here is derived from an EMBL/GenBank/DDBJ whole genome shotgun (WGS) entry which is preliminary data.</text>
</comment>
<dbReference type="InterPro" id="IPR011990">
    <property type="entry name" value="TPR-like_helical_dom_sf"/>
</dbReference>
<dbReference type="InterPro" id="IPR001867">
    <property type="entry name" value="OmpR/PhoB-type_DNA-bd"/>
</dbReference>
<accession>A0ABP3VRM6</accession>
<evidence type="ECO:0000313" key="6">
    <source>
        <dbReference type="EMBL" id="GAA0765977.1"/>
    </source>
</evidence>
<feature type="coiled-coil region" evidence="3">
    <location>
        <begin position="633"/>
        <end position="660"/>
    </location>
</feature>
<sequence>MGVMVDGESDELIFGDCVLRPAGRELLWRGQPQPLPPKAFELLLHLVRQRDRVVPKAELLDAVWRGADVSDNVLARTVMKVRQALGDTGDEPLLLRTVHRVGYRFQPPGGVSTAAPGDGPAAPEAPSPAAARPRLALLPVHNASGDTTLDWTAWGLPLLAAQALDGDTRLSILATETVQHALSQLPSAKSAKPDEALALQLAELTGAQSVVLASLRRSGERLRLDYHSVGWHELRGSLKATEPGALGGQLADALAAGLFPEAALRNTAQRATPDPLASQAFARAIEVGGQERWEVAARLLRVVLDFNPDDLYARLHHLRALANLNDPEAAHIGLALVADAERAGDQRLTAAAHEGLGRALFNSAADAPAIADARQHLDTALALARPFDDEDWVIRIYLGQAIAAQVERDYERARRFYDLAWRANERAGNQLRRAVILTNHAVLSHHAGDLLVARDLAEQALALCERHGLRANSVDALACLALAEAGLGLFRQATARCETAMARLAELPANEHDSAAWVLLIAAQLAFELRSPGDLAERAFHAAAHLGDGTLRRVLAALAVAWAYRAAQDGDLAGAEVHCQNALAQSQDNGYAESVHLFQRWRLGLWLRLRPAAELLAQKKPWQATWHSLPRWGEDLLLQAAELHAQAAQAQEQGDDLQALALLARTRQMAPLGSTRAHAQLDAAWLQLEAGQPAEAARLLRDIGPWLREHPLGLAVAARLALAQGRREAAAELHQAALEAMRHRAPPFLAALSPFYAAAEDALAPPRAPRLLTLL</sequence>
<evidence type="ECO:0000256" key="2">
    <source>
        <dbReference type="PROSITE-ProRule" id="PRU01091"/>
    </source>
</evidence>
<evidence type="ECO:0000256" key="3">
    <source>
        <dbReference type="SAM" id="Coils"/>
    </source>
</evidence>
<dbReference type="Pfam" id="PF00486">
    <property type="entry name" value="Trans_reg_C"/>
    <property type="match status" value="1"/>
</dbReference>
<feature type="compositionally biased region" description="Low complexity" evidence="4">
    <location>
        <begin position="114"/>
        <end position="129"/>
    </location>
</feature>
<dbReference type="Gene3D" id="1.10.10.10">
    <property type="entry name" value="Winged helix-like DNA-binding domain superfamily/Winged helix DNA-binding domain"/>
    <property type="match status" value="1"/>
</dbReference>
<name>A0ABP3VRM6_9BURK</name>
<reference evidence="7" key="1">
    <citation type="journal article" date="2019" name="Int. J. Syst. Evol. Microbiol.">
        <title>The Global Catalogue of Microorganisms (GCM) 10K type strain sequencing project: providing services to taxonomists for standard genome sequencing and annotation.</title>
        <authorList>
            <consortium name="The Broad Institute Genomics Platform"/>
            <consortium name="The Broad Institute Genome Sequencing Center for Infectious Disease"/>
            <person name="Wu L."/>
            <person name="Ma J."/>
        </authorList>
    </citation>
    <scope>NUCLEOTIDE SEQUENCE [LARGE SCALE GENOMIC DNA]</scope>
    <source>
        <strain evidence="7">JCM 15503</strain>
    </source>
</reference>
<dbReference type="Gene3D" id="1.25.40.10">
    <property type="entry name" value="Tetratricopeptide repeat domain"/>
    <property type="match status" value="1"/>
</dbReference>
<dbReference type="InterPro" id="IPR036388">
    <property type="entry name" value="WH-like_DNA-bd_sf"/>
</dbReference>
<dbReference type="PROSITE" id="PS51755">
    <property type="entry name" value="OMPR_PHOB"/>
    <property type="match status" value="1"/>
</dbReference>
<evidence type="ECO:0000256" key="1">
    <source>
        <dbReference type="ARBA" id="ARBA00023125"/>
    </source>
</evidence>
<dbReference type="Proteomes" id="UP001500279">
    <property type="component" value="Unassembled WGS sequence"/>
</dbReference>
<dbReference type="CDD" id="cd00383">
    <property type="entry name" value="trans_reg_C"/>
    <property type="match status" value="1"/>
</dbReference>
<evidence type="ECO:0000313" key="7">
    <source>
        <dbReference type="Proteomes" id="UP001500279"/>
    </source>
</evidence>
<keyword evidence="1 2" id="KW-0238">DNA-binding</keyword>
<dbReference type="SUPFAM" id="SSF46894">
    <property type="entry name" value="C-terminal effector domain of the bipartite response regulators"/>
    <property type="match status" value="1"/>
</dbReference>
<feature type="region of interest" description="Disordered" evidence="4">
    <location>
        <begin position="107"/>
        <end position="129"/>
    </location>
</feature>
<organism evidence="6 7">
    <name type="scientific">Ideonella azotifigens</name>
    <dbReference type="NCBI Taxonomy" id="513160"/>
    <lineage>
        <taxon>Bacteria</taxon>
        <taxon>Pseudomonadati</taxon>
        <taxon>Pseudomonadota</taxon>
        <taxon>Betaproteobacteria</taxon>
        <taxon>Burkholderiales</taxon>
        <taxon>Sphaerotilaceae</taxon>
        <taxon>Ideonella</taxon>
    </lineage>
</organism>
<evidence type="ECO:0000259" key="5">
    <source>
        <dbReference type="PROSITE" id="PS51755"/>
    </source>
</evidence>
<keyword evidence="7" id="KW-1185">Reference proteome</keyword>
<feature type="domain" description="OmpR/PhoB-type" evidence="5">
    <location>
        <begin position="9"/>
        <end position="107"/>
    </location>
</feature>
<dbReference type="SUPFAM" id="SSF48452">
    <property type="entry name" value="TPR-like"/>
    <property type="match status" value="1"/>
</dbReference>
<dbReference type="InterPro" id="IPR016032">
    <property type="entry name" value="Sig_transdc_resp-reg_C-effctor"/>
</dbReference>
<protein>
    <recommendedName>
        <fullName evidence="5">OmpR/PhoB-type domain-containing protein</fullName>
    </recommendedName>
</protein>
<gene>
    <name evidence="6" type="ORF">GCM10009107_53630</name>
</gene>
<dbReference type="EMBL" id="BAAAEW010000042">
    <property type="protein sequence ID" value="GAA0765977.1"/>
    <property type="molecule type" value="Genomic_DNA"/>
</dbReference>
<keyword evidence="3" id="KW-0175">Coiled coil</keyword>